<gene>
    <name evidence="2" type="ORF">VTL71DRAFT_7983</name>
</gene>
<comment type="caution">
    <text evidence="2">The sequence shown here is derived from an EMBL/GenBank/DDBJ whole genome shotgun (WGS) entry which is preliminary data.</text>
</comment>
<feature type="coiled-coil region" evidence="1">
    <location>
        <begin position="198"/>
        <end position="232"/>
    </location>
</feature>
<evidence type="ECO:0000313" key="3">
    <source>
        <dbReference type="Proteomes" id="UP001595075"/>
    </source>
</evidence>
<keyword evidence="3" id="KW-1185">Reference proteome</keyword>
<name>A0ABR4CWD6_9HELO</name>
<organism evidence="2 3">
    <name type="scientific">Oculimacula yallundae</name>
    <dbReference type="NCBI Taxonomy" id="86028"/>
    <lineage>
        <taxon>Eukaryota</taxon>
        <taxon>Fungi</taxon>
        <taxon>Dikarya</taxon>
        <taxon>Ascomycota</taxon>
        <taxon>Pezizomycotina</taxon>
        <taxon>Leotiomycetes</taxon>
        <taxon>Helotiales</taxon>
        <taxon>Ploettnerulaceae</taxon>
        <taxon>Oculimacula</taxon>
    </lineage>
</organism>
<evidence type="ECO:0000256" key="1">
    <source>
        <dbReference type="SAM" id="Coils"/>
    </source>
</evidence>
<evidence type="ECO:0000313" key="2">
    <source>
        <dbReference type="EMBL" id="KAL2074205.1"/>
    </source>
</evidence>
<dbReference type="EMBL" id="JAZHXI010000002">
    <property type="protein sequence ID" value="KAL2074205.1"/>
    <property type="molecule type" value="Genomic_DNA"/>
</dbReference>
<accession>A0ABR4CWD6</accession>
<keyword evidence="1" id="KW-0175">Coiled coil</keyword>
<sequence>MSSLPQKQIAQVAVPKVAPDRPHSPTLADRVYAVMSPAYMPRKEIRATMADVLEEKDDLEEDKKRQVGLLKDRNDIIKVLGSDIVWAKSELRRKTVVIASKDEVISQKDAIIARKDAIIASHVAKIASLKKSISLEGKDATISSQAKIIASKDESISQKDEVISTHVTKIKNQRKEVHALKESLAKRSAHIEKLLGNVNEHKMALASANHKLKQANEKLEDAGTNADDFEEVYEIKVQDITALQNQLGMEALQAVSGRVKHVLEELKAPDVKRAKLDGKAK</sequence>
<dbReference type="Proteomes" id="UP001595075">
    <property type="component" value="Unassembled WGS sequence"/>
</dbReference>
<proteinExistence type="predicted"/>
<protein>
    <submittedName>
        <fullName evidence="2">Uncharacterized protein</fullName>
    </submittedName>
</protein>
<reference evidence="2 3" key="1">
    <citation type="journal article" date="2024" name="Commun. Biol.">
        <title>Comparative genomic analysis of thermophilic fungi reveals convergent evolutionary adaptations and gene losses.</title>
        <authorList>
            <person name="Steindorff A.S."/>
            <person name="Aguilar-Pontes M.V."/>
            <person name="Robinson A.J."/>
            <person name="Andreopoulos B."/>
            <person name="LaButti K."/>
            <person name="Kuo A."/>
            <person name="Mondo S."/>
            <person name="Riley R."/>
            <person name="Otillar R."/>
            <person name="Haridas S."/>
            <person name="Lipzen A."/>
            <person name="Grimwood J."/>
            <person name="Schmutz J."/>
            <person name="Clum A."/>
            <person name="Reid I.D."/>
            <person name="Moisan M.C."/>
            <person name="Butler G."/>
            <person name="Nguyen T.T.M."/>
            <person name="Dewar K."/>
            <person name="Conant G."/>
            <person name="Drula E."/>
            <person name="Henrissat B."/>
            <person name="Hansel C."/>
            <person name="Singer S."/>
            <person name="Hutchinson M.I."/>
            <person name="de Vries R.P."/>
            <person name="Natvig D.O."/>
            <person name="Powell A.J."/>
            <person name="Tsang A."/>
            <person name="Grigoriev I.V."/>
        </authorList>
    </citation>
    <scope>NUCLEOTIDE SEQUENCE [LARGE SCALE GENOMIC DNA]</scope>
    <source>
        <strain evidence="2 3">CBS 494.80</strain>
    </source>
</reference>